<accession>A0ACC6U8M3</accession>
<gene>
    <name evidence="1" type="ORF">AB4Y32_29210</name>
</gene>
<proteinExistence type="predicted"/>
<dbReference type="EMBL" id="JBFRCH010000024">
    <property type="protein sequence ID" value="MEX3935825.1"/>
    <property type="molecule type" value="Genomic_DNA"/>
</dbReference>
<dbReference type="Proteomes" id="UP001558850">
    <property type="component" value="Unassembled WGS sequence"/>
</dbReference>
<comment type="caution">
    <text evidence="1">The sequence shown here is derived from an EMBL/GenBank/DDBJ whole genome shotgun (WGS) entry which is preliminary data.</text>
</comment>
<protein>
    <submittedName>
        <fullName evidence="1">Response regulator transcription factor</fullName>
    </submittedName>
</protein>
<evidence type="ECO:0000313" key="2">
    <source>
        <dbReference type="Proteomes" id="UP001558850"/>
    </source>
</evidence>
<name>A0ACC6U8M3_9BURK</name>
<reference evidence="1" key="1">
    <citation type="submission" date="2024-07" db="EMBL/GenBank/DDBJ databases">
        <title>A survey of Mimosa microsymbionts across Brazilian biomes reveals a high diversity of Paraburkholderia nodulating endemic species, but also that Cupriavidus is common as a symbiont of widespread species.</title>
        <authorList>
            <person name="Rouws L."/>
            <person name="Barauna A."/>
            <person name="Beukes C."/>
            <person name="Rouws J.R.C."/>
            <person name="De Faria S.M."/>
            <person name="Gross E."/>
            <person name="Bueno Dos Reis Junior F."/>
            <person name="Simon M.F."/>
            <person name="Maluk M."/>
            <person name="Odee D.W."/>
            <person name="Kenicer G."/>
            <person name="Young J.P.W."/>
            <person name="Reis V.M."/>
            <person name="Zilli J."/>
            <person name="James E.K."/>
        </authorList>
    </citation>
    <scope>NUCLEOTIDE SEQUENCE</scope>
    <source>
        <strain evidence="1">EG181B</strain>
    </source>
</reference>
<organism evidence="1 2">
    <name type="scientific">Paraburkholderia phymatum</name>
    <dbReference type="NCBI Taxonomy" id="148447"/>
    <lineage>
        <taxon>Bacteria</taxon>
        <taxon>Pseudomonadati</taxon>
        <taxon>Pseudomonadota</taxon>
        <taxon>Betaproteobacteria</taxon>
        <taxon>Burkholderiales</taxon>
        <taxon>Burkholderiaceae</taxon>
        <taxon>Paraburkholderia</taxon>
    </lineage>
</organism>
<keyword evidence="2" id="KW-1185">Reference proteome</keyword>
<sequence>MDDDTNLREALRAALDASGHEVVVAPNGREALRLAHDSHPQVIVSDVTMPLMDGMEMTRRIRAIPAFERVPVVLMSARAAVPTIPVAAMLRKPFAPPELLAVLDGLPSCLTANEVWASDSPLAATASAEGQRGGVPFAIRGEKERARSTSARERRIQRGIELVQAQEKRLHGLHSSSVNSELAEQLYDCLRVSVATLVELERASHSGMSSLT</sequence>
<evidence type="ECO:0000313" key="1">
    <source>
        <dbReference type="EMBL" id="MEX3935825.1"/>
    </source>
</evidence>